<gene>
    <name evidence="1" type="ordered locus">Mpe_A1937</name>
</gene>
<dbReference type="RefSeq" id="WP_011829532.1">
    <property type="nucleotide sequence ID" value="NC_008825.1"/>
</dbReference>
<sequence>MTEAEIRDRLIKELALSPAGLGATFIPELFVDGFSRRADLVMANGKLSVFEIKSPRDSLDRLDGQVESYCKFFEQVTVVCAPKHLAGVMARAPETVGVWTINDDGSQIVRKAKCSSPTSKANWLSFLPVLELRRFLRAQGGRALGSRADLVEQASRQSVSVIRASVLCYLKRRHEHILALKQKQRASTRHVAKAEPSQAERLAEYISKSGLRDAAPIPRQRAI</sequence>
<evidence type="ECO:0000313" key="2">
    <source>
        <dbReference type="Proteomes" id="UP000000366"/>
    </source>
</evidence>
<accession>A2SH56</accession>
<dbReference type="EMBL" id="CP000555">
    <property type="protein sequence ID" value="ABM94895.1"/>
    <property type="molecule type" value="Genomic_DNA"/>
</dbReference>
<name>A2SH56_METPP</name>
<dbReference type="STRING" id="420662.Mpe_A1937"/>
<organism evidence="1 2">
    <name type="scientific">Methylibium petroleiphilum (strain ATCC BAA-1232 / LMG 22953 / PM1)</name>
    <dbReference type="NCBI Taxonomy" id="420662"/>
    <lineage>
        <taxon>Bacteria</taxon>
        <taxon>Pseudomonadati</taxon>
        <taxon>Pseudomonadota</taxon>
        <taxon>Betaproteobacteria</taxon>
        <taxon>Burkholderiales</taxon>
        <taxon>Sphaerotilaceae</taxon>
        <taxon>Methylibium</taxon>
    </lineage>
</organism>
<dbReference type="KEGG" id="mpt:Mpe_A1937"/>
<evidence type="ECO:0000313" key="1">
    <source>
        <dbReference type="EMBL" id="ABM94895.1"/>
    </source>
</evidence>
<keyword evidence="2" id="KW-1185">Reference proteome</keyword>
<dbReference type="Proteomes" id="UP000000366">
    <property type="component" value="Chromosome"/>
</dbReference>
<dbReference type="eggNOG" id="ENOG5030259">
    <property type="taxonomic scope" value="Bacteria"/>
</dbReference>
<reference evidence="1 2" key="1">
    <citation type="journal article" date="2007" name="J. Bacteriol.">
        <title>Whole-genome analysis of the methyl tert-butyl ether-degrading beta-proteobacterium Methylibium petroleiphilum PM1.</title>
        <authorList>
            <person name="Kane S.R."/>
            <person name="Chakicherla A.Y."/>
            <person name="Chain P.S.G."/>
            <person name="Schmidt R."/>
            <person name="Shin M.W."/>
            <person name="Legler T.C."/>
            <person name="Scow K.M."/>
            <person name="Larimer F.W."/>
            <person name="Lucas S.M."/>
            <person name="Richardson P.M."/>
            <person name="Hristova K.R."/>
        </authorList>
    </citation>
    <scope>NUCLEOTIDE SEQUENCE [LARGE SCALE GENOMIC DNA]</scope>
    <source>
        <strain evidence="2">ATCC BAA-1232 / LMG 22953 / PM1</strain>
    </source>
</reference>
<dbReference type="InterPro" id="IPR047729">
    <property type="entry name" value="Sce7726-like"/>
</dbReference>
<dbReference type="NCBIfam" id="NF033832">
    <property type="entry name" value="sce7726_fam"/>
    <property type="match status" value="1"/>
</dbReference>
<protein>
    <submittedName>
        <fullName evidence="1">Uncharacterized protein</fullName>
    </submittedName>
</protein>
<proteinExistence type="predicted"/>
<dbReference type="HOGENOM" id="CLU_089894_0_0_4"/>
<dbReference type="AlphaFoldDB" id="A2SH56"/>